<name>A0A069SGE7_PHOVU</name>
<evidence type="ECO:0000259" key="1">
    <source>
        <dbReference type="Pfam" id="PF09918"/>
    </source>
</evidence>
<protein>
    <recommendedName>
        <fullName evidence="1">DUF2148 domain-containing protein</fullName>
    </recommendedName>
</protein>
<comment type="caution">
    <text evidence="2">The sequence shown here is derived from an EMBL/GenBank/DDBJ whole genome shotgun (WGS) entry which is preliminary data.</text>
</comment>
<proteinExistence type="predicted"/>
<dbReference type="PANTHER" id="PTHR40101:SF1">
    <property type="entry name" value="4FE-4S DOMAIN-CONTAINING PROTEIN"/>
    <property type="match status" value="1"/>
</dbReference>
<dbReference type="AlphaFoldDB" id="A0A069SGE7"/>
<reference evidence="2 3" key="1">
    <citation type="submission" date="2014-04" db="EMBL/GenBank/DDBJ databases">
        <authorList>
            <person name="Sears C."/>
            <person name="Carroll K."/>
            <person name="Sack B.R."/>
            <person name="Qadri F."/>
            <person name="Myers L.L."/>
            <person name="Chung G.-T."/>
            <person name="Escheverria P."/>
            <person name="Fraser C.M."/>
            <person name="Sadzewicz L."/>
            <person name="Shefchek K.A."/>
            <person name="Tallon L."/>
            <person name="Das S.P."/>
            <person name="Daugherty S."/>
            <person name="Mongodin E.F."/>
        </authorList>
    </citation>
    <scope>NUCLEOTIDE SEQUENCE [LARGE SCALE GENOMIC DNA]</scope>
    <source>
        <strain evidence="2 3">3975 RP4</strain>
    </source>
</reference>
<organism evidence="2 3">
    <name type="scientific">Phocaeicola vulgatus str. 3975 RP4</name>
    <dbReference type="NCBI Taxonomy" id="1339352"/>
    <lineage>
        <taxon>Bacteria</taxon>
        <taxon>Pseudomonadati</taxon>
        <taxon>Bacteroidota</taxon>
        <taxon>Bacteroidia</taxon>
        <taxon>Bacteroidales</taxon>
        <taxon>Bacteroidaceae</taxon>
        <taxon>Phocaeicola</taxon>
    </lineage>
</organism>
<gene>
    <name evidence="2" type="ORF">M099_2086</name>
</gene>
<dbReference type="GeneID" id="5304208"/>
<dbReference type="RefSeq" id="WP_005843545.1">
    <property type="nucleotide sequence ID" value="NZ_JNHM01000028.1"/>
</dbReference>
<dbReference type="Pfam" id="PF09918">
    <property type="entry name" value="DUF2148"/>
    <property type="match status" value="1"/>
</dbReference>
<dbReference type="PATRIC" id="fig|1339352.3.peg.2013"/>
<accession>A0A069SGE7</accession>
<sequence>MILNERESRHEHVLHVARQMMTAARTAPKGKGVDIIEIAMVTDGDINILSEMMVKMVAEHGMKFFLRDAENILNAECVLLIGTHEQAQGLNCGHCGYATCVSRKEGVPCALNSVDVGIAIGSACATAADNRVDTRVMFSAGLAAQRLNWLEGCTQVYAIPVSASSKNPFFDRKPKE</sequence>
<dbReference type="EMBL" id="JNHM01000028">
    <property type="protein sequence ID" value="KDS53671.1"/>
    <property type="molecule type" value="Genomic_DNA"/>
</dbReference>
<feature type="domain" description="DUF2148" evidence="1">
    <location>
        <begin position="106"/>
        <end position="172"/>
    </location>
</feature>
<dbReference type="InterPro" id="IPR019224">
    <property type="entry name" value="DUF2148"/>
</dbReference>
<evidence type="ECO:0000313" key="3">
    <source>
        <dbReference type="Proteomes" id="UP000027661"/>
    </source>
</evidence>
<evidence type="ECO:0000313" key="2">
    <source>
        <dbReference type="EMBL" id="KDS53671.1"/>
    </source>
</evidence>
<dbReference type="PANTHER" id="PTHR40101">
    <property type="entry name" value="CONSERVED PROTEIN"/>
    <property type="match status" value="1"/>
</dbReference>
<dbReference type="Proteomes" id="UP000027661">
    <property type="component" value="Unassembled WGS sequence"/>
</dbReference>